<dbReference type="InterPro" id="IPR011050">
    <property type="entry name" value="Pectin_lyase_fold/virulence"/>
</dbReference>
<keyword evidence="3" id="KW-1185">Reference proteome</keyword>
<protein>
    <submittedName>
        <fullName evidence="2">Cell surface protein</fullName>
    </submittedName>
</protein>
<proteinExistence type="predicted"/>
<evidence type="ECO:0000256" key="1">
    <source>
        <dbReference type="SAM" id="MobiDB-lite"/>
    </source>
</evidence>
<evidence type="ECO:0000313" key="3">
    <source>
        <dbReference type="Proteomes" id="UP000245695"/>
    </source>
</evidence>
<dbReference type="PANTHER" id="PTHR30032">
    <property type="entry name" value="N-ACETYLMURAMOYL-L-ALANINE AMIDASE-RELATED"/>
    <property type="match status" value="1"/>
</dbReference>
<feature type="region of interest" description="Disordered" evidence="1">
    <location>
        <begin position="260"/>
        <end position="322"/>
    </location>
</feature>
<sequence length="682" mass="77380">MLCASILASQINSPILLTKYSKIDNKIIEEIKRLETEKVYIIGGKSVIHKNVENQLKENNLEIERINGKDRYETSVQIANKINSISNEKCDEVIVVNGQETLVDAISIAPVGGSKNTPIILSKRDNIEHGYRWIEDKYIDKTYVIGGEDSICNEIFKKLPNPKRISGKDRYETNGEIIRKFYPDKLNKLYYCKGNSEDLVDGVLITPLATKEQSPIVVLGESIDNTQKKVLKGKEIKELVQVGYGIHKNAKNELISIKENYKPPKPVNPPTKPIPPTEPSIKPEESIPPAPIEPPTEPEESKPSTPIEPPTEPEESIPPTTIEPPLEIEDKLAPNYVNHSIDNEKRIINIEFDEDIDSNLDHIKEKIKIEVDPNCILKLENKEVNTNLEEAKYIKLSKYDNIKIDNNNLIIKLQEEIVGKDSKIIIEKESIKDKRGNTIEEDIIIENLGGVDKNIAFVKNEDEIRKYIKIASQDKETIIKLENHIKIATNNYLNINNKVTIDGSNGEENYSIETLSLQNPGIFIGRDGVELRNFNIKSRQEAISIQMCSDIKLKNMILETQSEILPDISISSSNVKVDNIVGNSNKSTISLNESYIKNRVSTLILEGKVTNSVNDENVIKSSYTIYNKIPSIYVENKIIEDVNTPKNKIILGENLEKDYINNNYKIINQSDKYKTYELYFEI</sequence>
<dbReference type="Pfam" id="PF04122">
    <property type="entry name" value="CW_binding_2"/>
    <property type="match status" value="3"/>
</dbReference>
<dbReference type="EMBL" id="LN650648">
    <property type="protein sequence ID" value="CEI73910.1"/>
    <property type="molecule type" value="Genomic_DNA"/>
</dbReference>
<accession>A0A2P2BU70</accession>
<feature type="compositionally biased region" description="Pro residues" evidence="1">
    <location>
        <begin position="263"/>
        <end position="278"/>
    </location>
</feature>
<dbReference type="InterPro" id="IPR007253">
    <property type="entry name" value="Cell_wall-bd_2"/>
</dbReference>
<dbReference type="KEGG" id="rhom:FRIFI_2384"/>
<reference evidence="2 3" key="1">
    <citation type="submission" date="2014-09" db="EMBL/GenBank/DDBJ databases">
        <authorList>
            <person name="Hornung B.V."/>
        </authorList>
    </citation>
    <scope>NUCLEOTIDE SEQUENCE [LARGE SCALE GENOMIC DNA]</scope>
    <source>
        <strain evidence="2 3">FRIFI</strain>
    </source>
</reference>
<feature type="compositionally biased region" description="Pro residues" evidence="1">
    <location>
        <begin position="286"/>
        <end position="295"/>
    </location>
</feature>
<name>A0A2P2BU70_9FIRM</name>
<gene>
    <name evidence="2" type="ORF">FRIFI_2384</name>
</gene>
<dbReference type="Proteomes" id="UP000245695">
    <property type="component" value="Chromosome 1"/>
</dbReference>
<dbReference type="SUPFAM" id="SSF51126">
    <property type="entry name" value="Pectin lyase-like"/>
    <property type="match status" value="1"/>
</dbReference>
<dbReference type="InterPro" id="IPR051922">
    <property type="entry name" value="Bact_Sporulation_Assoc"/>
</dbReference>
<dbReference type="Gene3D" id="3.40.50.12090">
    <property type="match status" value="2"/>
</dbReference>
<dbReference type="AlphaFoldDB" id="A0A2P2BU70"/>
<organism evidence="2 3">
    <name type="scientific">Romboutsia hominis</name>
    <dbReference type="NCBI Taxonomy" id="1507512"/>
    <lineage>
        <taxon>Bacteria</taxon>
        <taxon>Bacillati</taxon>
        <taxon>Bacillota</taxon>
        <taxon>Clostridia</taxon>
        <taxon>Peptostreptococcales</taxon>
        <taxon>Peptostreptococcaceae</taxon>
        <taxon>Romboutsia</taxon>
    </lineage>
</organism>
<dbReference type="PANTHER" id="PTHR30032:SF8">
    <property type="entry name" value="GERMINATION-SPECIFIC N-ACETYLMURAMOYL-L-ALANINE AMIDASE"/>
    <property type="match status" value="1"/>
</dbReference>
<evidence type="ECO:0000313" key="2">
    <source>
        <dbReference type="EMBL" id="CEI73910.1"/>
    </source>
</evidence>